<feature type="region of interest" description="Disordered" evidence="2">
    <location>
        <begin position="581"/>
        <end position="603"/>
    </location>
</feature>
<dbReference type="InterPro" id="IPR036045">
    <property type="entry name" value="Sec1-like_sf"/>
</dbReference>
<sequence length="722" mass="80931">MSLINEVASSLRKHVFEKVSKTPGWKVLIMDDAATRVLSSCFKMQDITEYGITLVESLNCKRQKLNMHAIYIMRPRRAEIELLLQDFPESNPTYSAAHVFFLSSCPNDLLNQIIASQAVRRIMNMIQLSVDFIPLESHLYSLEATESAQLYFLPSDIVHDKLSRIDQIAEQLASVCITLQEYPKICYQKTESNLELARLVQVKLDTYKSDNPILGQGSHKDQSLLLIVDRSLDPITPLLHELTLQAMCYDLLTVEENTIEYSGNRKANVADGDALWKEFRHQHVADVTRALPQRVREFAESKKQFVEFEEANIDNVPSKEDTNKNVVDIRDLSDLIKRMPQYQTESASYAAAYHIVETCMATFKKGVDKLCEIEQDLVMGENAKGEPITDPMRVLVDIFKYDFTSVEERLRLLLIFTLIKEGFAETHLDKLLDCAQVARSFKPLFASLSFIMNAQLIQSDPVTILLPNQTNVPQYQLGRCVSLLRLPPVPRVSQLIQTYLPIKKKRIDRVNASSYALSRWTPYILDIMEQAISGKLDKSRFGFVVAKGIKDVFGLGNAVDTSSKDFKKPSARFHASGVLSAGPSASVRSSSPNPGSDRNTAASSMAEHCGPRLIVFVVGGFTLSEARVGYQLTQRCVETRLAARDKNTNKINTPTTENISTIPGGGVGWNWEVVLGGTHLLTPKIFLDNLEGIAKIIMPPVSSTPIPESILRRVSIMNPFRG</sequence>
<dbReference type="InterPro" id="IPR027482">
    <property type="entry name" value="Sec1-like_dom2"/>
</dbReference>
<dbReference type="Pfam" id="PF00995">
    <property type="entry name" value="Sec1"/>
    <property type="match status" value="1"/>
</dbReference>
<feature type="compositionally biased region" description="Low complexity" evidence="2">
    <location>
        <begin position="581"/>
        <end position="596"/>
    </location>
</feature>
<dbReference type="WBParaSite" id="Smp_146400.1">
    <property type="protein sequence ID" value="Smp_146400.1"/>
    <property type="gene ID" value="Smp_146400"/>
</dbReference>
<dbReference type="Proteomes" id="UP000008854">
    <property type="component" value="Unassembled WGS sequence"/>
</dbReference>
<dbReference type="GO" id="GO:0016192">
    <property type="term" value="P:vesicle-mediated transport"/>
    <property type="evidence" value="ECO:0007669"/>
    <property type="project" value="InterPro"/>
</dbReference>
<evidence type="ECO:0000256" key="2">
    <source>
        <dbReference type="SAM" id="MobiDB-lite"/>
    </source>
</evidence>
<evidence type="ECO:0000313" key="4">
    <source>
        <dbReference type="WBParaSite" id="Smp_146400.1"/>
    </source>
</evidence>
<reference evidence="3" key="1">
    <citation type="journal article" date="2012" name="PLoS Negl. Trop. Dis.">
        <title>A systematically improved high quality genome and transcriptome of the human blood fluke Schistosoma mansoni.</title>
        <authorList>
            <person name="Protasio A.V."/>
            <person name="Tsai I.J."/>
            <person name="Babbage A."/>
            <person name="Nichol S."/>
            <person name="Hunt M."/>
            <person name="Aslett M.A."/>
            <person name="De Silva N."/>
            <person name="Velarde G.S."/>
            <person name="Anderson T.J."/>
            <person name="Clark R.C."/>
            <person name="Davidson C."/>
            <person name="Dillon G.P."/>
            <person name="Holroyd N.E."/>
            <person name="LoVerde P.T."/>
            <person name="Lloyd C."/>
            <person name="McQuillan J."/>
            <person name="Oliveira G."/>
            <person name="Otto T.D."/>
            <person name="Parker-Manuel S.J."/>
            <person name="Quail M.A."/>
            <person name="Wilson R.A."/>
            <person name="Zerlotini A."/>
            <person name="Dunne D.W."/>
            <person name="Berriman M."/>
        </authorList>
    </citation>
    <scope>NUCLEOTIDE SEQUENCE [LARGE SCALE GENOMIC DNA]</scope>
    <source>
        <strain evidence="3">Puerto Rican</strain>
    </source>
</reference>
<dbReference type="PANTHER" id="PTHR11679">
    <property type="entry name" value="VESICLE PROTEIN SORTING-ASSOCIATED"/>
    <property type="match status" value="1"/>
</dbReference>
<dbReference type="InterPro" id="IPR043154">
    <property type="entry name" value="Sec-1-like_dom1"/>
</dbReference>
<dbReference type="ExpressionAtlas" id="A0A3Q0KP16">
    <property type="expression patterns" value="baseline"/>
</dbReference>
<accession>A0A3Q0KP16</accession>
<dbReference type="STRING" id="6183.A0A3Q0KP16"/>
<evidence type="ECO:0000313" key="3">
    <source>
        <dbReference type="Proteomes" id="UP000008854"/>
    </source>
</evidence>
<dbReference type="Gene3D" id="3.40.50.1910">
    <property type="match status" value="1"/>
</dbReference>
<keyword evidence="3" id="KW-1185">Reference proteome</keyword>
<dbReference type="InParanoid" id="A0A3Q0KP16"/>
<proteinExistence type="inferred from homology"/>
<dbReference type="SUPFAM" id="SSF56815">
    <property type="entry name" value="Sec1/munc18-like (SM) proteins"/>
    <property type="match status" value="1"/>
</dbReference>
<comment type="similarity">
    <text evidence="1">Belongs to the STXBP/unc-18/SEC1 family.</text>
</comment>
<dbReference type="Gene3D" id="3.40.50.2060">
    <property type="match status" value="1"/>
</dbReference>
<reference evidence="4" key="2">
    <citation type="submission" date="2018-12" db="UniProtKB">
        <authorList>
            <consortium name="WormBaseParasite"/>
        </authorList>
    </citation>
    <scope>IDENTIFICATION</scope>
    <source>
        <strain evidence="4">Puerto Rican</strain>
    </source>
</reference>
<dbReference type="PIRSF" id="PIRSF005715">
    <property type="entry name" value="VPS45_Sec1"/>
    <property type="match status" value="1"/>
</dbReference>
<organism evidence="3 4">
    <name type="scientific">Schistosoma mansoni</name>
    <name type="common">Blood fluke</name>
    <dbReference type="NCBI Taxonomy" id="6183"/>
    <lineage>
        <taxon>Eukaryota</taxon>
        <taxon>Metazoa</taxon>
        <taxon>Spiralia</taxon>
        <taxon>Lophotrochozoa</taxon>
        <taxon>Platyhelminthes</taxon>
        <taxon>Trematoda</taxon>
        <taxon>Digenea</taxon>
        <taxon>Strigeidida</taxon>
        <taxon>Schistosomatoidea</taxon>
        <taxon>Schistosomatidae</taxon>
        <taxon>Schistosoma</taxon>
    </lineage>
</organism>
<name>A0A3Q0KP16_SCHMA</name>
<dbReference type="InterPro" id="IPR043127">
    <property type="entry name" value="Sec-1-like_dom3a"/>
</dbReference>
<dbReference type="Gene3D" id="3.90.830.10">
    <property type="entry name" value="Syntaxin Binding Protein 1, Chain A, domain 2"/>
    <property type="match status" value="1"/>
</dbReference>
<dbReference type="AlphaFoldDB" id="A0A3Q0KP16"/>
<dbReference type="Gene3D" id="1.25.40.60">
    <property type="match status" value="1"/>
</dbReference>
<protein>
    <submittedName>
        <fullName evidence="4">Syntaxin binding protein-1,2,3, putative</fullName>
    </submittedName>
</protein>
<dbReference type="InterPro" id="IPR001619">
    <property type="entry name" value="Sec1-like"/>
</dbReference>
<evidence type="ECO:0000256" key="1">
    <source>
        <dbReference type="ARBA" id="ARBA00009884"/>
    </source>
</evidence>